<feature type="region of interest" description="Disordered" evidence="1">
    <location>
        <begin position="39"/>
        <end position="76"/>
    </location>
</feature>
<evidence type="ECO:0000256" key="1">
    <source>
        <dbReference type="SAM" id="MobiDB-lite"/>
    </source>
</evidence>
<evidence type="ECO:0000313" key="2">
    <source>
        <dbReference type="EMBL" id="KAF3215065.1"/>
    </source>
</evidence>
<comment type="caution">
    <text evidence="2">The sequence shown here is derived from an EMBL/GenBank/DDBJ whole genome shotgun (WGS) entry which is preliminary data.</text>
</comment>
<dbReference type="AlphaFoldDB" id="A0A7C8QMS8"/>
<evidence type="ECO:0000313" key="3">
    <source>
        <dbReference type="Proteomes" id="UP000483672"/>
    </source>
</evidence>
<dbReference type="EMBL" id="WIPF01000069">
    <property type="protein sequence ID" value="KAF3215065.1"/>
    <property type="molecule type" value="Genomic_DNA"/>
</dbReference>
<organism evidence="2 3">
    <name type="scientific">Orbilia oligospora</name>
    <name type="common">Nematode-trapping fungus</name>
    <name type="synonym">Arthrobotrys oligospora</name>
    <dbReference type="NCBI Taxonomy" id="2813651"/>
    <lineage>
        <taxon>Eukaryota</taxon>
        <taxon>Fungi</taxon>
        <taxon>Dikarya</taxon>
        <taxon>Ascomycota</taxon>
        <taxon>Pezizomycotina</taxon>
        <taxon>Orbiliomycetes</taxon>
        <taxon>Orbiliales</taxon>
        <taxon>Orbiliaceae</taxon>
        <taxon>Orbilia</taxon>
    </lineage>
</organism>
<feature type="compositionally biased region" description="Basic and acidic residues" evidence="1">
    <location>
        <begin position="55"/>
        <end position="76"/>
    </location>
</feature>
<sequence length="76" mass="8852">MAKKDRFEHLMYSWIAIGAKPLRFSVWSQQDLPPESAHIHAHDDMTRSPELAGAKVEKRPRNVARHDLIKFDDQTE</sequence>
<dbReference type="Proteomes" id="UP000483672">
    <property type="component" value="Unassembled WGS sequence"/>
</dbReference>
<protein>
    <submittedName>
        <fullName evidence="2">Uncharacterized protein</fullName>
    </submittedName>
</protein>
<accession>A0A7C8QMS8</accession>
<name>A0A7C8QMS8_ORBOL</name>
<gene>
    <name evidence="2" type="ORF">TWF191_009360</name>
</gene>
<proteinExistence type="predicted"/>
<reference evidence="2 3" key="1">
    <citation type="submission" date="2019-06" db="EMBL/GenBank/DDBJ databases">
        <authorList>
            <person name="Palmer J.M."/>
        </authorList>
    </citation>
    <scope>NUCLEOTIDE SEQUENCE [LARGE SCALE GENOMIC DNA]</scope>
    <source>
        <strain evidence="2 3">TWF191</strain>
    </source>
</reference>